<dbReference type="Proteomes" id="UP000543224">
    <property type="component" value="Unassembled WGS sequence"/>
</dbReference>
<evidence type="ECO:0000313" key="3">
    <source>
        <dbReference type="EMBL" id="GFP35090.1"/>
    </source>
</evidence>
<evidence type="ECO:0000313" key="1">
    <source>
        <dbReference type="EMBL" id="GFP25971.1"/>
    </source>
</evidence>
<dbReference type="Proteomes" id="UP000591948">
    <property type="component" value="Unassembled WGS sequence"/>
</dbReference>
<proteinExistence type="predicted"/>
<reference evidence="4 5" key="1">
    <citation type="journal article" date="2020" name="Front. Microbiol.">
        <title>Single-cell genomics of novel Actinobacteria with the Wood-Ljungdahl pathway discovered in a serpentinizing system.</title>
        <authorList>
            <person name="Merino N."/>
            <person name="Kawai M."/>
            <person name="Boyd E.S."/>
            <person name="Colman D.R."/>
            <person name="McGlynn S.E."/>
            <person name="Nealson K.H."/>
            <person name="Kurokawa K."/>
            <person name="Hongoh Y."/>
        </authorList>
    </citation>
    <scope>NUCLEOTIDE SEQUENCE [LARGE SCALE GENOMIC DNA]</scope>
    <source>
        <strain evidence="1 4">S25</strain>
        <strain evidence="2 6">S33</strain>
        <strain evidence="3 5">S43</strain>
    </source>
</reference>
<dbReference type="PANTHER" id="PTHR34849">
    <property type="entry name" value="SSL5025 PROTEIN"/>
    <property type="match status" value="1"/>
</dbReference>
<gene>
    <name evidence="1" type="ORF">HKBW3S25_01457</name>
    <name evidence="2" type="ORF">HKBW3S33_00266</name>
    <name evidence="3" type="ORF">HKBW3S43_00882</name>
</gene>
<name>A0A6V8P2T2_9ACTN</name>
<sequence length="112" mass="13035">MKVLHKTKHPYIVKVEGVCGGKPVVSGTRIPVWIIAGWLKQGYAPEQIKNEIYPTLSLAEIYHALSFYYENQEEIEQDIRYNNPSEEELARRARRWKKLSSLRSIDHEKGLP</sequence>
<dbReference type="Gene3D" id="1.10.10.10">
    <property type="entry name" value="Winged helix-like DNA-binding domain superfamily/Winged helix DNA-binding domain"/>
    <property type="match status" value="1"/>
</dbReference>
<dbReference type="InterPro" id="IPR007367">
    <property type="entry name" value="DUF433"/>
</dbReference>
<keyword evidence="6" id="KW-1185">Reference proteome</keyword>
<comment type="caution">
    <text evidence="2">The sequence shown here is derived from an EMBL/GenBank/DDBJ whole genome shotgun (WGS) entry which is preliminary data.</text>
</comment>
<dbReference type="InterPro" id="IPR009057">
    <property type="entry name" value="Homeodomain-like_sf"/>
</dbReference>
<protein>
    <recommendedName>
        <fullName evidence="7">DUF433 domain-containing protein</fullName>
    </recommendedName>
</protein>
<evidence type="ECO:0008006" key="7">
    <source>
        <dbReference type="Google" id="ProtNLM"/>
    </source>
</evidence>
<dbReference type="Pfam" id="PF04255">
    <property type="entry name" value="DUF433"/>
    <property type="match status" value="1"/>
</dbReference>
<dbReference type="RefSeq" id="WP_176229759.1">
    <property type="nucleotide sequence ID" value="NZ_BLRY01000007.1"/>
</dbReference>
<dbReference type="EMBL" id="BLRX01000290">
    <property type="protein sequence ID" value="GFP25971.1"/>
    <property type="molecule type" value="Genomic_DNA"/>
</dbReference>
<evidence type="ECO:0000313" key="6">
    <source>
        <dbReference type="Proteomes" id="UP000591948"/>
    </source>
</evidence>
<dbReference type="Proteomes" id="UP000576480">
    <property type="component" value="Unassembled WGS sequence"/>
</dbReference>
<dbReference type="PANTHER" id="PTHR34849:SF1">
    <property type="entry name" value="SLR0770 PROTEIN"/>
    <property type="match status" value="1"/>
</dbReference>
<evidence type="ECO:0000313" key="2">
    <source>
        <dbReference type="EMBL" id="GFP26852.1"/>
    </source>
</evidence>
<evidence type="ECO:0000313" key="5">
    <source>
        <dbReference type="Proteomes" id="UP000576480"/>
    </source>
</evidence>
<dbReference type="SUPFAM" id="SSF46689">
    <property type="entry name" value="Homeodomain-like"/>
    <property type="match status" value="1"/>
</dbReference>
<organism evidence="2 6">
    <name type="scientific">Candidatus Hakubella thermalkaliphila</name>
    <dbReference type="NCBI Taxonomy" id="2754717"/>
    <lineage>
        <taxon>Bacteria</taxon>
        <taxon>Bacillati</taxon>
        <taxon>Actinomycetota</taxon>
        <taxon>Actinomycetota incertae sedis</taxon>
        <taxon>Candidatus Hakubellales</taxon>
        <taxon>Candidatus Hakubellaceae</taxon>
        <taxon>Candidatus Hakubella</taxon>
    </lineage>
</organism>
<accession>A0A6V8P2T2</accession>
<dbReference type="EMBL" id="BLSB01000049">
    <property type="protein sequence ID" value="GFP35090.1"/>
    <property type="molecule type" value="Genomic_DNA"/>
</dbReference>
<evidence type="ECO:0000313" key="4">
    <source>
        <dbReference type="Proteomes" id="UP000543224"/>
    </source>
</evidence>
<dbReference type="AlphaFoldDB" id="A0A6V8P2T2"/>
<dbReference type="InterPro" id="IPR036388">
    <property type="entry name" value="WH-like_DNA-bd_sf"/>
</dbReference>
<dbReference type="EMBL" id="BLRY01000007">
    <property type="protein sequence ID" value="GFP26852.1"/>
    <property type="molecule type" value="Genomic_DNA"/>
</dbReference>